<keyword evidence="1" id="KW-0812">Transmembrane</keyword>
<gene>
    <name evidence="2" type="ORF">GGQ97_000962</name>
</gene>
<feature type="transmembrane region" description="Helical" evidence="1">
    <location>
        <begin position="55"/>
        <end position="73"/>
    </location>
</feature>
<accession>A0A7X6BF95</accession>
<organism evidence="2 3">
    <name type="scientific">Sphingomonas kaistensis</name>
    <dbReference type="NCBI Taxonomy" id="298708"/>
    <lineage>
        <taxon>Bacteria</taxon>
        <taxon>Pseudomonadati</taxon>
        <taxon>Pseudomonadota</taxon>
        <taxon>Alphaproteobacteria</taxon>
        <taxon>Sphingomonadales</taxon>
        <taxon>Sphingomonadaceae</taxon>
        <taxon>Sphingomonas</taxon>
    </lineage>
</organism>
<dbReference type="AlphaFoldDB" id="A0A7X6BF95"/>
<keyword evidence="3" id="KW-1185">Reference proteome</keyword>
<reference evidence="2 3" key="1">
    <citation type="submission" date="2020-03" db="EMBL/GenBank/DDBJ databases">
        <title>Genomic Encyclopedia of Type Strains, Phase IV (KMG-IV): sequencing the most valuable type-strain genomes for metagenomic binning, comparative biology and taxonomic classification.</title>
        <authorList>
            <person name="Goeker M."/>
        </authorList>
    </citation>
    <scope>NUCLEOTIDE SEQUENCE [LARGE SCALE GENOMIC DNA]</scope>
    <source>
        <strain evidence="2 3">DSM 16846</strain>
    </source>
</reference>
<comment type="caution">
    <text evidence="2">The sequence shown here is derived from an EMBL/GenBank/DDBJ whole genome shotgun (WGS) entry which is preliminary data.</text>
</comment>
<dbReference type="EMBL" id="JAATJC010000001">
    <property type="protein sequence ID" value="NJC05169.1"/>
    <property type="molecule type" value="Genomic_DNA"/>
</dbReference>
<feature type="transmembrane region" description="Helical" evidence="1">
    <location>
        <begin position="27"/>
        <end position="48"/>
    </location>
</feature>
<name>A0A7X6BF95_9SPHN</name>
<dbReference type="RefSeq" id="WP_168067893.1">
    <property type="nucleotide sequence ID" value="NZ_JAATJC010000001.1"/>
</dbReference>
<evidence type="ECO:0000313" key="2">
    <source>
        <dbReference type="EMBL" id="NJC05169.1"/>
    </source>
</evidence>
<keyword evidence="1" id="KW-1133">Transmembrane helix</keyword>
<evidence type="ECO:0000313" key="3">
    <source>
        <dbReference type="Proteomes" id="UP000558192"/>
    </source>
</evidence>
<keyword evidence="1" id="KW-0472">Membrane</keyword>
<sequence>MRVAFFYLLLFVLVAVSFWRGRTDERVAAGVCVGGTLLTVFVGNKLAIDHSYFDLAAFGVDVLVLAAFLAIALRSDRFWPLWVAGLQLTTTSVHFLMILSPRLPGGIFGAALAFWSYPILFLIGIGAWRTPWIERWRAAPDIASRQAIT</sequence>
<protein>
    <submittedName>
        <fullName evidence="2">Uncharacterized protein</fullName>
    </submittedName>
</protein>
<feature type="transmembrane region" description="Helical" evidence="1">
    <location>
        <begin position="106"/>
        <end position="128"/>
    </location>
</feature>
<evidence type="ECO:0000256" key="1">
    <source>
        <dbReference type="SAM" id="Phobius"/>
    </source>
</evidence>
<proteinExistence type="predicted"/>
<dbReference type="Proteomes" id="UP000558192">
    <property type="component" value="Unassembled WGS sequence"/>
</dbReference>